<dbReference type="RefSeq" id="WP_166862561.1">
    <property type="nucleotide sequence ID" value="NZ_JAAQOM010000016.1"/>
</dbReference>
<dbReference type="Proteomes" id="UP000716322">
    <property type="component" value="Unassembled WGS sequence"/>
</dbReference>
<evidence type="ECO:0000313" key="1">
    <source>
        <dbReference type="EMBL" id="NIA56706.1"/>
    </source>
</evidence>
<proteinExistence type="predicted"/>
<comment type="caution">
    <text evidence="1">The sequence shown here is derived from an EMBL/GenBank/DDBJ whole genome shotgun (WGS) entry which is preliminary data.</text>
</comment>
<dbReference type="NCBIfam" id="NF047593">
    <property type="entry name" value="IS66_ISAeme5_TnpA"/>
    <property type="match status" value="1"/>
</dbReference>
<organism evidence="1 2">
    <name type="scientific">Telluria antibiotica</name>
    <dbReference type="NCBI Taxonomy" id="2717319"/>
    <lineage>
        <taxon>Bacteria</taxon>
        <taxon>Pseudomonadati</taxon>
        <taxon>Pseudomonadota</taxon>
        <taxon>Betaproteobacteria</taxon>
        <taxon>Burkholderiales</taxon>
        <taxon>Oxalobacteraceae</taxon>
        <taxon>Telluria group</taxon>
        <taxon>Telluria</taxon>
    </lineage>
</organism>
<keyword evidence="2" id="KW-1185">Reference proteome</keyword>
<accession>A0ABX0PGY3</accession>
<gene>
    <name evidence="1" type="ORF">HAV22_24085</name>
</gene>
<sequence length="111" mass="11835">MDKLQSYTSKESAWRSRLLRHAQSGKSIAAFCRDESVSTASFHIWRAKLAAGSDHTAKATQPAAFIDLGAIKDTGGVTSMAHSPPSTPVSSPEIDIRIDLGGGIVLAITRR</sequence>
<name>A0ABX0PGY3_9BURK</name>
<evidence type="ECO:0000313" key="2">
    <source>
        <dbReference type="Proteomes" id="UP000716322"/>
    </source>
</evidence>
<protein>
    <recommendedName>
        <fullName evidence="3">Transposase</fullName>
    </recommendedName>
</protein>
<dbReference type="EMBL" id="JAAQOM010000016">
    <property type="protein sequence ID" value="NIA56706.1"/>
    <property type="molecule type" value="Genomic_DNA"/>
</dbReference>
<evidence type="ECO:0008006" key="3">
    <source>
        <dbReference type="Google" id="ProtNLM"/>
    </source>
</evidence>
<reference evidence="1 2" key="1">
    <citation type="submission" date="2020-03" db="EMBL/GenBank/DDBJ databases">
        <title>Genome sequence of strain Massilia sp. TW-1.</title>
        <authorList>
            <person name="Chaudhary D.K."/>
        </authorList>
    </citation>
    <scope>NUCLEOTIDE SEQUENCE [LARGE SCALE GENOMIC DNA]</scope>
    <source>
        <strain evidence="1 2">TW-1</strain>
    </source>
</reference>